<keyword evidence="11" id="KW-0535">Nitrogen fixation</keyword>
<evidence type="ECO:0000256" key="4">
    <source>
        <dbReference type="ARBA" id="ARBA00006804"/>
    </source>
</evidence>
<keyword evidence="9" id="KW-0408">Iron</keyword>
<dbReference type="PROSITE" id="PS51918">
    <property type="entry name" value="RADICAL_SAM"/>
    <property type="match status" value="1"/>
</dbReference>
<dbReference type="OrthoDB" id="9764725at2"/>
<evidence type="ECO:0000256" key="12">
    <source>
        <dbReference type="ARBA" id="ARBA00023239"/>
    </source>
</evidence>
<sequence>MNEINQLVGEHPCFHKAAAHWFGRLHLPVAPDCNIKCHYCTRLYDCANENRPGVTSRLMSPKEALQHVRRSLAKEPRIRVIGIAGPGDPLANRATLVTLRLVHAHFPDLIKCLSTNGLLLPENLPALKSAGVRAVTVTVNAVSPAVGARIYGHVFYRGRVYRGAAGAELLWRAQYAGIRLAAAMGLAVKVNSVLIPGVNDGHLLQVARSVRAAGAHLMNVIPLIPRGAFAALQPPPPGQVARIRQKLAPVIAQMTHCRRCRADAAGMLLEGGTDAAF</sequence>
<dbReference type="SMART" id="SM00729">
    <property type="entry name" value="Elp3"/>
    <property type="match status" value="1"/>
</dbReference>
<evidence type="ECO:0000313" key="17">
    <source>
        <dbReference type="Proteomes" id="UP000078532"/>
    </source>
</evidence>
<keyword evidence="10" id="KW-0411">Iron-sulfur</keyword>
<keyword evidence="6" id="KW-0004">4Fe-4S</keyword>
<dbReference type="UniPathway" id="UPA00782"/>
<dbReference type="Gene3D" id="3.20.20.70">
    <property type="entry name" value="Aldolase class I"/>
    <property type="match status" value="1"/>
</dbReference>
<dbReference type="CDD" id="cd01335">
    <property type="entry name" value="Radical_SAM"/>
    <property type="match status" value="1"/>
</dbReference>
<dbReference type="InterPro" id="IPR058240">
    <property type="entry name" value="rSAM_sf"/>
</dbReference>
<dbReference type="GO" id="GO:0051539">
    <property type="term" value="F:4 iron, 4 sulfur cluster binding"/>
    <property type="evidence" value="ECO:0007669"/>
    <property type="project" value="UniProtKB-KW"/>
</dbReference>
<evidence type="ECO:0000259" key="15">
    <source>
        <dbReference type="PROSITE" id="PS51918"/>
    </source>
</evidence>
<evidence type="ECO:0000256" key="1">
    <source>
        <dbReference type="ARBA" id="ARBA00001966"/>
    </source>
</evidence>
<dbReference type="GO" id="GO:0016829">
    <property type="term" value="F:lyase activity"/>
    <property type="evidence" value="ECO:0007669"/>
    <property type="project" value="UniProtKB-KW"/>
</dbReference>
<comment type="pathway">
    <text evidence="3">Cofactor biosynthesis; Fe-Mo cofactor biosynthesis.</text>
</comment>
<dbReference type="Proteomes" id="UP000078532">
    <property type="component" value="Unassembled WGS sequence"/>
</dbReference>
<dbReference type="PANTHER" id="PTHR43787">
    <property type="entry name" value="FEMO COFACTOR BIOSYNTHESIS PROTEIN NIFB-RELATED"/>
    <property type="match status" value="1"/>
</dbReference>
<dbReference type="AlphaFoldDB" id="A0A1B7LKF6"/>
<evidence type="ECO:0000256" key="6">
    <source>
        <dbReference type="ARBA" id="ARBA00022485"/>
    </source>
</evidence>
<dbReference type="SFLD" id="SFLDF00281">
    <property type="entry name" value="FeMo_cofactor_biosynthesis_pro"/>
    <property type="match status" value="1"/>
</dbReference>
<evidence type="ECO:0000256" key="9">
    <source>
        <dbReference type="ARBA" id="ARBA00023004"/>
    </source>
</evidence>
<dbReference type="Pfam" id="PF04055">
    <property type="entry name" value="Radical_SAM"/>
    <property type="match status" value="1"/>
</dbReference>
<evidence type="ECO:0000313" key="16">
    <source>
        <dbReference type="EMBL" id="OAT87055.1"/>
    </source>
</evidence>
<evidence type="ECO:0000256" key="10">
    <source>
        <dbReference type="ARBA" id="ARBA00023014"/>
    </source>
</evidence>
<organism evidence="16 17">
    <name type="scientific">Desulfotomaculum copahuensis</name>
    <dbReference type="NCBI Taxonomy" id="1838280"/>
    <lineage>
        <taxon>Bacteria</taxon>
        <taxon>Bacillati</taxon>
        <taxon>Bacillota</taxon>
        <taxon>Clostridia</taxon>
        <taxon>Eubacteriales</taxon>
        <taxon>Desulfotomaculaceae</taxon>
        <taxon>Desulfotomaculum</taxon>
    </lineage>
</organism>
<keyword evidence="7" id="KW-0949">S-adenosyl-L-methionine</keyword>
<keyword evidence="8" id="KW-0479">Metal-binding</keyword>
<evidence type="ECO:0000256" key="2">
    <source>
        <dbReference type="ARBA" id="ARBA00003522"/>
    </source>
</evidence>
<gene>
    <name evidence="16" type="ORF">A6M21_01795</name>
</gene>
<evidence type="ECO:0000256" key="8">
    <source>
        <dbReference type="ARBA" id="ARBA00022723"/>
    </source>
</evidence>
<dbReference type="SFLD" id="SFLDG01067">
    <property type="entry name" value="SPASM/twitch_domain_containing"/>
    <property type="match status" value="1"/>
</dbReference>
<evidence type="ECO:0000256" key="13">
    <source>
        <dbReference type="ARBA" id="ARBA00030926"/>
    </source>
</evidence>
<proteinExistence type="inferred from homology"/>
<dbReference type="InterPro" id="IPR006638">
    <property type="entry name" value="Elp3/MiaA/NifB-like_rSAM"/>
</dbReference>
<dbReference type="InterPro" id="IPR007197">
    <property type="entry name" value="rSAM"/>
</dbReference>
<evidence type="ECO:0000256" key="11">
    <source>
        <dbReference type="ARBA" id="ARBA00023231"/>
    </source>
</evidence>
<comment type="caution">
    <text evidence="16">The sequence shown here is derived from an EMBL/GenBank/DDBJ whole genome shotgun (WGS) entry which is preliminary data.</text>
</comment>
<dbReference type="GO" id="GO:0046872">
    <property type="term" value="F:metal ion binding"/>
    <property type="evidence" value="ECO:0007669"/>
    <property type="project" value="UniProtKB-KW"/>
</dbReference>
<dbReference type="STRING" id="1838280.A6M21_01795"/>
<comment type="function">
    <text evidence="2">Involved in the biosynthesis of the iron-molybdenum cofactor (FeMo-co or M-cluster) found in the dinitrogenase enzyme of the nitrogenase complex in nitrogen-fixing microorganisms. NifB catalyzes the crucial step of radical SAM-dependent carbide insertion that occurs concomitant with the insertion of a 9th sulfur and the rearrangement/coupling of two [4Fe-4S] clusters into a [8Fe-9S-C] cluster, the precursor to the M-cluster.</text>
</comment>
<evidence type="ECO:0000256" key="14">
    <source>
        <dbReference type="ARBA" id="ARBA00032102"/>
    </source>
</evidence>
<dbReference type="PANTHER" id="PTHR43787:SF13">
    <property type="entry name" value="FEMO COFACTOR BIOSYNTHESIS PROTEIN NIFB"/>
    <property type="match status" value="1"/>
</dbReference>
<evidence type="ECO:0000256" key="5">
    <source>
        <dbReference type="ARBA" id="ARBA00021702"/>
    </source>
</evidence>
<dbReference type="SFLD" id="SFLDG01068">
    <property type="entry name" value="FeMo_cofactor_biosynthesis_pro"/>
    <property type="match status" value="1"/>
</dbReference>
<feature type="domain" description="Radical SAM core" evidence="15">
    <location>
        <begin position="19"/>
        <end position="263"/>
    </location>
</feature>
<dbReference type="SUPFAM" id="SSF102114">
    <property type="entry name" value="Radical SAM enzymes"/>
    <property type="match status" value="1"/>
</dbReference>
<dbReference type="InterPro" id="IPR013785">
    <property type="entry name" value="Aldolase_TIM"/>
</dbReference>
<protein>
    <recommendedName>
        <fullName evidence="5">FeMo cofactor biosynthesis protein NifB</fullName>
    </recommendedName>
    <alternativeName>
        <fullName evidence="14">Nitrogenase cofactor maturase NifB</fullName>
    </alternativeName>
    <alternativeName>
        <fullName evidence="13">Radical SAM assemblase NifB</fullName>
    </alternativeName>
</protein>
<comment type="cofactor">
    <cofactor evidence="1">
        <name>[4Fe-4S] cluster</name>
        <dbReference type="ChEBI" id="CHEBI:49883"/>
    </cofactor>
</comment>
<accession>A0A1B7LKF6</accession>
<evidence type="ECO:0000256" key="7">
    <source>
        <dbReference type="ARBA" id="ARBA00022691"/>
    </source>
</evidence>
<keyword evidence="17" id="KW-1185">Reference proteome</keyword>
<reference evidence="16 17" key="1">
    <citation type="submission" date="2016-04" db="EMBL/GenBank/DDBJ databases">
        <authorList>
            <person name="Evans L.H."/>
            <person name="Alamgir A."/>
            <person name="Owens N."/>
            <person name="Weber N.D."/>
            <person name="Virtaneva K."/>
            <person name="Barbian K."/>
            <person name="Babar A."/>
            <person name="Rosenke K."/>
        </authorList>
    </citation>
    <scope>NUCLEOTIDE SEQUENCE [LARGE SCALE GENOMIC DNA]</scope>
    <source>
        <strain evidence="16 17">LMa1</strain>
    </source>
</reference>
<dbReference type="EMBL" id="LYVF01000002">
    <property type="protein sequence ID" value="OAT87055.1"/>
    <property type="molecule type" value="Genomic_DNA"/>
</dbReference>
<keyword evidence="12" id="KW-0456">Lyase</keyword>
<dbReference type="RefSeq" id="WP_066665776.1">
    <property type="nucleotide sequence ID" value="NZ_LYVF01000002.1"/>
</dbReference>
<evidence type="ECO:0000256" key="3">
    <source>
        <dbReference type="ARBA" id="ARBA00005155"/>
    </source>
</evidence>
<dbReference type="SFLD" id="SFLDS00029">
    <property type="entry name" value="Radical_SAM"/>
    <property type="match status" value="1"/>
</dbReference>
<name>A0A1B7LKF6_9FIRM</name>
<comment type="similarity">
    <text evidence="4">Belongs to the radical SAM superfamily. NifB family.</text>
</comment>